<gene>
    <name evidence="2 3" type="primary">LOC110987493</name>
</gene>
<accession>A0A8B7ZKB9</accession>
<dbReference type="KEGG" id="aplc:110987493"/>
<dbReference type="AlphaFoldDB" id="A0A8B7ZKB9"/>
<dbReference type="OMA" id="KAREAFW"/>
<dbReference type="InterPro" id="IPR014710">
    <property type="entry name" value="RmlC-like_jellyroll"/>
</dbReference>
<protein>
    <submittedName>
        <fullName evidence="2 3">Uncharacterized protein LOC110987493</fullName>
    </submittedName>
</protein>
<dbReference type="RefSeq" id="XP_022105950.1">
    <property type="nucleotide sequence ID" value="XM_022250258.1"/>
</dbReference>
<organism evidence="1 2">
    <name type="scientific">Acanthaster planci</name>
    <name type="common">Crown-of-thorns starfish</name>
    <dbReference type="NCBI Taxonomy" id="133434"/>
    <lineage>
        <taxon>Eukaryota</taxon>
        <taxon>Metazoa</taxon>
        <taxon>Echinodermata</taxon>
        <taxon>Eleutherozoa</taxon>
        <taxon>Asterozoa</taxon>
        <taxon>Asteroidea</taxon>
        <taxon>Valvatacea</taxon>
        <taxon>Valvatida</taxon>
        <taxon>Acanthasteridae</taxon>
        <taxon>Acanthaster</taxon>
    </lineage>
</organism>
<proteinExistence type="predicted"/>
<dbReference type="RefSeq" id="XP_022105949.1">
    <property type="nucleotide sequence ID" value="XM_022250257.1"/>
</dbReference>
<dbReference type="GeneID" id="110987493"/>
<evidence type="ECO:0000313" key="3">
    <source>
        <dbReference type="RefSeq" id="XP_022105950.1"/>
    </source>
</evidence>
<keyword evidence="1" id="KW-1185">Reference proteome</keyword>
<dbReference type="InterPro" id="IPR011051">
    <property type="entry name" value="RmlC_Cupin_sf"/>
</dbReference>
<evidence type="ECO:0000313" key="2">
    <source>
        <dbReference type="RefSeq" id="XP_022105949.1"/>
    </source>
</evidence>
<dbReference type="Gene3D" id="2.60.120.10">
    <property type="entry name" value="Jelly Rolls"/>
    <property type="match status" value="1"/>
</dbReference>
<dbReference type="Proteomes" id="UP000694845">
    <property type="component" value="Unplaced"/>
</dbReference>
<name>A0A8B7ZKB9_ACAPL</name>
<dbReference type="CDD" id="cd10548">
    <property type="entry name" value="cupin_CDO"/>
    <property type="match status" value="1"/>
</dbReference>
<sequence length="461" mass="53508">MSAVRAERPALQQTLPAGGRKAREAFWFLWKKLKWLEDMRHLSSCWKKPFPVIGQGTFIFNADRRFQPFYISVEDAEDEYPMIALHVGNDCASFIIQRKRDRCPKELKRIDQAGCGVEEGKVSYWYSYDRDNLVLKYGKGYRMEETTLMTHDFLAKAKNPRERERMRQEMHEHLFRPDRKKFVKLYNEMVRGQFECPNSQVEGVDVLEPLVEFDKEPFICNLPPMVLDSSKVNLFTLDKGDYTFSASLPSACKELYSNVVGCDLNYTEVEGEKVLLSDAIRYSLANGVLKEKIESKVGELGDDPNETYLRVTLGHSLGKSPGIPYVLEIWPAGHYSPIHNHGNANAVIKVLFGSITIDIFNKQSPTSSHDPLLTFEASAGNVTWLDRNWYQTHKLRNPSNDYCATIQCYKYDAGDTAHWPYFDYVSEHETIDEFYPNSDFDFCEMREKVMTEYKHYIFNYF</sequence>
<evidence type="ECO:0000313" key="1">
    <source>
        <dbReference type="Proteomes" id="UP000694845"/>
    </source>
</evidence>
<dbReference type="SUPFAM" id="SSF51182">
    <property type="entry name" value="RmlC-like cupins"/>
    <property type="match status" value="1"/>
</dbReference>
<reference evidence="2 3" key="1">
    <citation type="submission" date="2025-04" db="UniProtKB">
        <authorList>
            <consortium name="RefSeq"/>
        </authorList>
    </citation>
    <scope>IDENTIFICATION</scope>
</reference>
<dbReference type="OrthoDB" id="5946895at2759"/>